<evidence type="ECO:0000256" key="1">
    <source>
        <dbReference type="SAM" id="MobiDB-lite"/>
    </source>
</evidence>
<reference evidence="2" key="1">
    <citation type="submission" date="2022-06" db="EMBL/GenBank/DDBJ databases">
        <title>Complete genome sequences of two strains of the flax pathogen Septoria linicola.</title>
        <authorList>
            <person name="Lapalu N."/>
            <person name="Simon A."/>
            <person name="Demenou B."/>
            <person name="Paumier D."/>
            <person name="Guillot M.-P."/>
            <person name="Gout L."/>
            <person name="Valade R."/>
        </authorList>
    </citation>
    <scope>NUCLEOTIDE SEQUENCE</scope>
    <source>
        <strain evidence="2">SE15195</strain>
    </source>
</reference>
<evidence type="ECO:0000313" key="2">
    <source>
        <dbReference type="EMBL" id="USW59607.1"/>
    </source>
</evidence>
<protein>
    <submittedName>
        <fullName evidence="2">Uncharacterized protein</fullName>
    </submittedName>
</protein>
<feature type="compositionally biased region" description="Low complexity" evidence="1">
    <location>
        <begin position="211"/>
        <end position="222"/>
    </location>
</feature>
<organism evidence="2 3">
    <name type="scientific">Septoria linicola</name>
    <dbReference type="NCBI Taxonomy" id="215465"/>
    <lineage>
        <taxon>Eukaryota</taxon>
        <taxon>Fungi</taxon>
        <taxon>Dikarya</taxon>
        <taxon>Ascomycota</taxon>
        <taxon>Pezizomycotina</taxon>
        <taxon>Dothideomycetes</taxon>
        <taxon>Dothideomycetidae</taxon>
        <taxon>Mycosphaerellales</taxon>
        <taxon>Mycosphaerellaceae</taxon>
        <taxon>Septoria</taxon>
    </lineage>
</organism>
<feature type="compositionally biased region" description="Basic and acidic residues" evidence="1">
    <location>
        <begin position="223"/>
        <end position="238"/>
    </location>
</feature>
<dbReference type="Proteomes" id="UP001056384">
    <property type="component" value="Chromosome 13"/>
</dbReference>
<feature type="region of interest" description="Disordered" evidence="1">
    <location>
        <begin position="211"/>
        <end position="238"/>
    </location>
</feature>
<evidence type="ECO:0000313" key="3">
    <source>
        <dbReference type="Proteomes" id="UP001056384"/>
    </source>
</evidence>
<gene>
    <name evidence="2" type="ORF">Slin15195_G129260</name>
</gene>
<keyword evidence="3" id="KW-1185">Reference proteome</keyword>
<accession>A0A9Q9B973</accession>
<sequence length="273" mass="29619">METESTMTTLALDQLGWTPDHACLHHIIPLTSSKKISIQKRCYASGVRAQLTPFACHRALVTLNNAHAAHQDVTTRVLDLLDIARCERHRKAVASLAGPAAVEVLKVLSGPLWHAVSNSQQQQQHAEEALHEHVGLQLALADSSFTALSYEAMMRDGSPAEIRRIVTAPRSHPLQSQAEPHSTPLPSVACLPTQAATPSLTDPLLPIVFAPGRSQPQQQPRVSSREDDADVPKQRQTEFEVGNGVEVDVSGDLQWAFDFDAASTTATESVTNL</sequence>
<name>A0A9Q9B973_9PEZI</name>
<dbReference type="EMBL" id="CP099430">
    <property type="protein sequence ID" value="USW59607.1"/>
    <property type="molecule type" value="Genomic_DNA"/>
</dbReference>
<dbReference type="AlphaFoldDB" id="A0A9Q9B973"/>
<proteinExistence type="predicted"/>